<keyword evidence="1" id="KW-1133">Transmembrane helix</keyword>
<proteinExistence type="predicted"/>
<evidence type="ECO:0000313" key="3">
    <source>
        <dbReference type="Proteomes" id="UP001596180"/>
    </source>
</evidence>
<gene>
    <name evidence="2" type="ORF">ACFPZI_20130</name>
</gene>
<dbReference type="EMBL" id="JBHSOA010000042">
    <property type="protein sequence ID" value="MFC5854026.1"/>
    <property type="molecule type" value="Genomic_DNA"/>
</dbReference>
<feature type="transmembrane region" description="Helical" evidence="1">
    <location>
        <begin position="153"/>
        <end position="177"/>
    </location>
</feature>
<accession>A0ABW1DZM4</accession>
<feature type="transmembrane region" description="Helical" evidence="1">
    <location>
        <begin position="22"/>
        <end position="42"/>
    </location>
</feature>
<sequence length="344" mass="34770">MSEQPTPTAETQAAGSGAARKLVAVLLGLTAAVILMLCAFALPSINSGPHNMPVGVTGAEQTTQALRQNLDGDQWDVIAYDDADALASAIKDRDVIGGLAASATGIEVYTATAASPMGSSALTGLGNTLAAQQQSKATVHDLVPYPEDDPRGAGFSAAGFPMIFGGMIPAVLLARLFPGHTGLRTRLTGAVLFSLLAGAAVTAFLQYGTGSLAGDYWFTALGLSLGMAALSMTFIGLEALVGFAGLGLGAAVMMFLGNPLSGLATGPHWLPDGWSTLGQILPPGAAGSLLRANAYFDGIGAMSPALTLAAWVTLGLILILIADRRGAKTTLTATTTTETAPTPA</sequence>
<feature type="transmembrane region" description="Helical" evidence="1">
    <location>
        <begin position="299"/>
        <end position="321"/>
    </location>
</feature>
<keyword evidence="1" id="KW-0472">Membrane</keyword>
<evidence type="ECO:0000313" key="2">
    <source>
        <dbReference type="EMBL" id="MFC5854026.1"/>
    </source>
</evidence>
<organism evidence="2 3">
    <name type="scientific">Streptomyces chlorus</name>
    <dbReference type="NCBI Taxonomy" id="887452"/>
    <lineage>
        <taxon>Bacteria</taxon>
        <taxon>Bacillati</taxon>
        <taxon>Actinomycetota</taxon>
        <taxon>Actinomycetes</taxon>
        <taxon>Kitasatosporales</taxon>
        <taxon>Streptomycetaceae</taxon>
        <taxon>Streptomyces</taxon>
    </lineage>
</organism>
<reference evidence="3" key="1">
    <citation type="journal article" date="2019" name="Int. J. Syst. Evol. Microbiol.">
        <title>The Global Catalogue of Microorganisms (GCM) 10K type strain sequencing project: providing services to taxonomists for standard genome sequencing and annotation.</title>
        <authorList>
            <consortium name="The Broad Institute Genomics Platform"/>
            <consortium name="The Broad Institute Genome Sequencing Center for Infectious Disease"/>
            <person name="Wu L."/>
            <person name="Ma J."/>
        </authorList>
    </citation>
    <scope>NUCLEOTIDE SEQUENCE [LARGE SCALE GENOMIC DNA]</scope>
    <source>
        <strain evidence="3">JCM 10411</strain>
    </source>
</reference>
<feature type="transmembrane region" description="Helical" evidence="1">
    <location>
        <begin position="189"/>
        <end position="210"/>
    </location>
</feature>
<keyword evidence="3" id="KW-1185">Reference proteome</keyword>
<protein>
    <recommendedName>
        <fullName evidence="4">ABC transporter permease</fullName>
    </recommendedName>
</protein>
<evidence type="ECO:0008006" key="4">
    <source>
        <dbReference type="Google" id="ProtNLM"/>
    </source>
</evidence>
<name>A0ABW1DZM4_9ACTN</name>
<feature type="transmembrane region" description="Helical" evidence="1">
    <location>
        <begin position="240"/>
        <end position="260"/>
    </location>
</feature>
<dbReference type="Proteomes" id="UP001596180">
    <property type="component" value="Unassembled WGS sequence"/>
</dbReference>
<feature type="transmembrane region" description="Helical" evidence="1">
    <location>
        <begin position="216"/>
        <end position="235"/>
    </location>
</feature>
<evidence type="ECO:0000256" key="1">
    <source>
        <dbReference type="SAM" id="Phobius"/>
    </source>
</evidence>
<dbReference type="RefSeq" id="WP_381364789.1">
    <property type="nucleotide sequence ID" value="NZ_JBHSOA010000042.1"/>
</dbReference>
<comment type="caution">
    <text evidence="2">The sequence shown here is derived from an EMBL/GenBank/DDBJ whole genome shotgun (WGS) entry which is preliminary data.</text>
</comment>
<keyword evidence="1" id="KW-0812">Transmembrane</keyword>